<evidence type="ECO:0000313" key="4">
    <source>
        <dbReference type="Proteomes" id="UP001148614"/>
    </source>
</evidence>
<feature type="compositionally biased region" description="Polar residues" evidence="1">
    <location>
        <begin position="221"/>
        <end position="245"/>
    </location>
</feature>
<dbReference type="EMBL" id="JANPWZ010000546">
    <property type="protein sequence ID" value="KAJ3575389.1"/>
    <property type="molecule type" value="Genomic_DNA"/>
</dbReference>
<feature type="domain" description="Stc1" evidence="2">
    <location>
        <begin position="17"/>
        <end position="101"/>
    </location>
</feature>
<evidence type="ECO:0000259" key="2">
    <source>
        <dbReference type="Pfam" id="PF12898"/>
    </source>
</evidence>
<organism evidence="3 4">
    <name type="scientific">Xylaria arbuscula</name>
    <dbReference type="NCBI Taxonomy" id="114810"/>
    <lineage>
        <taxon>Eukaryota</taxon>
        <taxon>Fungi</taxon>
        <taxon>Dikarya</taxon>
        <taxon>Ascomycota</taxon>
        <taxon>Pezizomycotina</taxon>
        <taxon>Sordariomycetes</taxon>
        <taxon>Xylariomycetidae</taxon>
        <taxon>Xylariales</taxon>
        <taxon>Xylariaceae</taxon>
        <taxon>Xylaria</taxon>
    </lineage>
</organism>
<evidence type="ECO:0000256" key="1">
    <source>
        <dbReference type="SAM" id="MobiDB-lite"/>
    </source>
</evidence>
<feature type="region of interest" description="Disordered" evidence="1">
    <location>
        <begin position="1"/>
        <end position="47"/>
    </location>
</feature>
<feature type="region of interest" description="Disordered" evidence="1">
    <location>
        <begin position="110"/>
        <end position="170"/>
    </location>
</feature>
<feature type="compositionally biased region" description="Basic and acidic residues" evidence="1">
    <location>
        <begin position="360"/>
        <end position="377"/>
    </location>
</feature>
<dbReference type="VEuPathDB" id="FungiDB:F4678DRAFT_458061"/>
<sequence length="377" mass="41075">MPPRPNTGGEALPRSFKCRKCSKNKPPAEFSQSQIQKWRTKKRNDRYNTITPETAELICKDHSSDQRQIRCHGPCDLVKIVDHFSKAQRNNNEPWCIDCTEWKEEFDGDEVPTAVPNAPLTADEYDGFGGGDDDVGHRKLGQMSLNDDKDDDKSSSDDDSDGNPYGDPTVITKAIDRLQGYGANDDTKTAAASSTKSVTMSGWGGTATNTGRSESGHGRGTATSNPMVHGSTRTDARSQGYSPFNPTGVPPHLRNWVSPPSMNQGPQPTSQYHPIQAGPSTGWGARTTVPSSQVLSSSSNSKQTSDTGLKERAHALANDAAGAWKTTGRKQDARKENTSKWYKGDNRKVFPAQKQTFGERVQDGTEAAHDSDSPDEM</sequence>
<dbReference type="Pfam" id="PF12898">
    <property type="entry name" value="Stc1"/>
    <property type="match status" value="1"/>
</dbReference>
<evidence type="ECO:0000313" key="3">
    <source>
        <dbReference type="EMBL" id="KAJ3575389.1"/>
    </source>
</evidence>
<reference evidence="3" key="1">
    <citation type="submission" date="2022-07" db="EMBL/GenBank/DDBJ databases">
        <title>Genome Sequence of Xylaria arbuscula.</title>
        <authorList>
            <person name="Buettner E."/>
        </authorList>
    </citation>
    <scope>NUCLEOTIDE SEQUENCE</scope>
    <source>
        <strain evidence="3">VT107</strain>
    </source>
</reference>
<keyword evidence="4" id="KW-1185">Reference proteome</keyword>
<dbReference type="Proteomes" id="UP001148614">
    <property type="component" value="Unassembled WGS sequence"/>
</dbReference>
<feature type="compositionally biased region" description="Polar residues" evidence="1">
    <location>
        <begin position="190"/>
        <end position="213"/>
    </location>
</feature>
<dbReference type="InterPro" id="IPR024630">
    <property type="entry name" value="Stc1"/>
</dbReference>
<accession>A0A9W8TM99</accession>
<gene>
    <name evidence="3" type="ORF">NPX13_g4052</name>
</gene>
<feature type="compositionally biased region" description="Basic and acidic residues" evidence="1">
    <location>
        <begin position="329"/>
        <end position="348"/>
    </location>
</feature>
<protein>
    <recommendedName>
        <fullName evidence="2">Stc1 domain-containing protein</fullName>
    </recommendedName>
</protein>
<dbReference type="AlphaFoldDB" id="A0A9W8TM99"/>
<feature type="compositionally biased region" description="Polar residues" evidence="1">
    <location>
        <begin position="258"/>
        <end position="273"/>
    </location>
</feature>
<feature type="compositionally biased region" description="Low complexity" evidence="1">
    <location>
        <begin position="287"/>
        <end position="307"/>
    </location>
</feature>
<feature type="region of interest" description="Disordered" evidence="1">
    <location>
        <begin position="184"/>
        <end position="377"/>
    </location>
</feature>
<name>A0A9W8TM99_9PEZI</name>
<proteinExistence type="predicted"/>
<comment type="caution">
    <text evidence="3">The sequence shown here is derived from an EMBL/GenBank/DDBJ whole genome shotgun (WGS) entry which is preliminary data.</text>
</comment>